<comment type="caution">
    <text evidence="1">The sequence shown here is derived from an EMBL/GenBank/DDBJ whole genome shotgun (WGS) entry which is preliminary data.</text>
</comment>
<protein>
    <submittedName>
        <fullName evidence="1">Uncharacterized protein</fullName>
    </submittedName>
</protein>
<dbReference type="AlphaFoldDB" id="A0A438DK52"/>
<accession>A0A438DK52</accession>
<reference evidence="1 2" key="1">
    <citation type="journal article" date="2018" name="PLoS Genet.">
        <title>Population sequencing reveals clonal diversity and ancestral inbreeding in the grapevine cultivar Chardonnay.</title>
        <authorList>
            <person name="Roach M.J."/>
            <person name="Johnson D.L."/>
            <person name="Bohlmann J."/>
            <person name="van Vuuren H.J."/>
            <person name="Jones S.J."/>
            <person name="Pretorius I.S."/>
            <person name="Schmidt S.A."/>
            <person name="Borneman A.R."/>
        </authorList>
    </citation>
    <scope>NUCLEOTIDE SEQUENCE [LARGE SCALE GENOMIC DNA]</scope>
    <source>
        <strain evidence="2">cv. Chardonnay</strain>
        <tissue evidence="1">Leaf</tissue>
    </source>
</reference>
<dbReference type="EMBL" id="QGNW01001591">
    <property type="protein sequence ID" value="RVW35862.1"/>
    <property type="molecule type" value="Genomic_DNA"/>
</dbReference>
<proteinExistence type="predicted"/>
<evidence type="ECO:0000313" key="2">
    <source>
        <dbReference type="Proteomes" id="UP000288805"/>
    </source>
</evidence>
<organism evidence="1 2">
    <name type="scientific">Vitis vinifera</name>
    <name type="common">Grape</name>
    <dbReference type="NCBI Taxonomy" id="29760"/>
    <lineage>
        <taxon>Eukaryota</taxon>
        <taxon>Viridiplantae</taxon>
        <taxon>Streptophyta</taxon>
        <taxon>Embryophyta</taxon>
        <taxon>Tracheophyta</taxon>
        <taxon>Spermatophyta</taxon>
        <taxon>Magnoliopsida</taxon>
        <taxon>eudicotyledons</taxon>
        <taxon>Gunneridae</taxon>
        <taxon>Pentapetalae</taxon>
        <taxon>rosids</taxon>
        <taxon>Vitales</taxon>
        <taxon>Vitaceae</taxon>
        <taxon>Viteae</taxon>
        <taxon>Vitis</taxon>
    </lineage>
</organism>
<gene>
    <name evidence="1" type="ORF">CK203_084633</name>
</gene>
<name>A0A438DK52_VITVI</name>
<dbReference type="Proteomes" id="UP000288805">
    <property type="component" value="Unassembled WGS sequence"/>
</dbReference>
<dbReference type="PANTHER" id="PTHR34427:SF5">
    <property type="entry name" value="DUF4283 DOMAIN-CONTAINING PROTEIN"/>
    <property type="match status" value="1"/>
</dbReference>
<dbReference type="PANTHER" id="PTHR34427">
    <property type="entry name" value="DUF4283 DOMAIN PROTEIN"/>
    <property type="match status" value="1"/>
</dbReference>
<sequence>MGEESSGWSVDQMKGESLVEGWFLLAKKLRALGVSTPGMSKAFLVIPTLKSSDSVPLLSSLKGHAKEVWVRIVGLPLHFWSREVFKRIKEKCGVFIAVDEETTLFSQLQWTRILVVPRSEFCKSVGREIRDEVVGGSRAGENVWKTQPVVQNLGAEKKSKKILGSSEWVQEKSTGEAGWAVGSNPFSLVGMGLAKSFKGPIGPKLKKVHPPVFLFGRLFSSKAPSETIVGAMGMEQVVRVDEDFNARGLLLVPSEDNLVLHGRKELPCGSIGIDGATELAIVLVGSVFARPLVEMTDFQLKEGGQDEGWNSSCLMKFS</sequence>
<evidence type="ECO:0000313" key="1">
    <source>
        <dbReference type="EMBL" id="RVW35862.1"/>
    </source>
</evidence>